<dbReference type="GO" id="GO:0015630">
    <property type="term" value="C:microtubule cytoskeleton"/>
    <property type="evidence" value="ECO:0007669"/>
    <property type="project" value="UniProtKB-ARBA"/>
</dbReference>
<keyword evidence="2" id="KW-0547">Nucleotide-binding</keyword>
<proteinExistence type="inferred from homology"/>
<dbReference type="InterPro" id="IPR031852">
    <property type="entry name" value="Vik1/Cik1_MT-bd"/>
</dbReference>
<reference evidence="8 9" key="1">
    <citation type="journal article" date="2011" name="Science">
        <title>The ecoresponsive genome of Daphnia pulex.</title>
        <authorList>
            <person name="Colbourne J.K."/>
            <person name="Pfrender M.E."/>
            <person name="Gilbert D."/>
            <person name="Thomas W.K."/>
            <person name="Tucker A."/>
            <person name="Oakley T.H."/>
            <person name="Tokishita S."/>
            <person name="Aerts A."/>
            <person name="Arnold G.J."/>
            <person name="Basu M.K."/>
            <person name="Bauer D.J."/>
            <person name="Caceres C.E."/>
            <person name="Carmel L."/>
            <person name="Casola C."/>
            <person name="Choi J.H."/>
            <person name="Detter J.C."/>
            <person name="Dong Q."/>
            <person name="Dusheyko S."/>
            <person name="Eads B.D."/>
            <person name="Frohlich T."/>
            <person name="Geiler-Samerotte K.A."/>
            <person name="Gerlach D."/>
            <person name="Hatcher P."/>
            <person name="Jogdeo S."/>
            <person name="Krijgsveld J."/>
            <person name="Kriventseva E.V."/>
            <person name="Kultz D."/>
            <person name="Laforsch C."/>
            <person name="Lindquist E."/>
            <person name="Lopez J."/>
            <person name="Manak J.R."/>
            <person name="Muller J."/>
            <person name="Pangilinan J."/>
            <person name="Patwardhan R.P."/>
            <person name="Pitluck S."/>
            <person name="Pritham E.J."/>
            <person name="Rechtsteiner A."/>
            <person name="Rho M."/>
            <person name="Rogozin I.B."/>
            <person name="Sakarya O."/>
            <person name="Salamov A."/>
            <person name="Schaack S."/>
            <person name="Shapiro H."/>
            <person name="Shiga Y."/>
            <person name="Skalitzky C."/>
            <person name="Smith Z."/>
            <person name="Souvorov A."/>
            <person name="Sung W."/>
            <person name="Tang Z."/>
            <person name="Tsuchiya D."/>
            <person name="Tu H."/>
            <person name="Vos H."/>
            <person name="Wang M."/>
            <person name="Wolf Y.I."/>
            <person name="Yamagata H."/>
            <person name="Yamada T."/>
            <person name="Ye Y."/>
            <person name="Shaw J.R."/>
            <person name="Andrews J."/>
            <person name="Crease T.J."/>
            <person name="Tang H."/>
            <person name="Lucas S.M."/>
            <person name="Robertson H.M."/>
            <person name="Bork P."/>
            <person name="Koonin E.V."/>
            <person name="Zdobnov E.M."/>
            <person name="Grigoriev I.V."/>
            <person name="Lynch M."/>
            <person name="Boore J.L."/>
        </authorList>
    </citation>
    <scope>NUCLEOTIDE SEQUENCE [LARGE SCALE GENOMIC DNA]</scope>
</reference>
<dbReference type="Gene3D" id="3.40.850.10">
    <property type="entry name" value="Kinesin motor domain"/>
    <property type="match status" value="1"/>
</dbReference>
<dbReference type="GO" id="GO:0003777">
    <property type="term" value="F:microtubule motor activity"/>
    <property type="evidence" value="ECO:0007669"/>
    <property type="project" value="InterPro"/>
</dbReference>
<keyword evidence="6" id="KW-0175">Coiled coil</keyword>
<dbReference type="OrthoDB" id="3176171at2759"/>
<organism evidence="8 9">
    <name type="scientific">Daphnia pulex</name>
    <name type="common">Water flea</name>
    <dbReference type="NCBI Taxonomy" id="6669"/>
    <lineage>
        <taxon>Eukaryota</taxon>
        <taxon>Metazoa</taxon>
        <taxon>Ecdysozoa</taxon>
        <taxon>Arthropoda</taxon>
        <taxon>Crustacea</taxon>
        <taxon>Branchiopoda</taxon>
        <taxon>Diplostraca</taxon>
        <taxon>Cladocera</taxon>
        <taxon>Anomopoda</taxon>
        <taxon>Daphniidae</taxon>
        <taxon>Daphnia</taxon>
    </lineage>
</organism>
<dbReference type="PhylomeDB" id="E9FW94"/>
<dbReference type="InterPro" id="IPR027417">
    <property type="entry name" value="P-loop_NTPase"/>
</dbReference>
<dbReference type="SMART" id="SM00129">
    <property type="entry name" value="KISc"/>
    <property type="match status" value="1"/>
</dbReference>
<dbReference type="EMBL" id="GL732525">
    <property type="protein sequence ID" value="EFX88965.1"/>
    <property type="molecule type" value="Genomic_DNA"/>
</dbReference>
<keyword evidence="4" id="KW-0206">Cytoskeleton</keyword>
<dbReference type="GO" id="GO:0005524">
    <property type="term" value="F:ATP binding"/>
    <property type="evidence" value="ECO:0007669"/>
    <property type="project" value="UniProtKB-KW"/>
</dbReference>
<dbReference type="AlphaFoldDB" id="E9FW94"/>
<dbReference type="GO" id="GO:0008017">
    <property type="term" value="F:microtubule binding"/>
    <property type="evidence" value="ECO:0007669"/>
    <property type="project" value="InterPro"/>
</dbReference>
<evidence type="ECO:0000256" key="1">
    <source>
        <dbReference type="ARBA" id="ARBA00004245"/>
    </source>
</evidence>
<evidence type="ECO:0000256" key="5">
    <source>
        <dbReference type="PROSITE-ProRule" id="PRU00283"/>
    </source>
</evidence>
<gene>
    <name evidence="8" type="ORF">DAPPUDRAFT_95626</name>
</gene>
<dbReference type="Proteomes" id="UP000000305">
    <property type="component" value="Unassembled WGS sequence"/>
</dbReference>
<keyword evidence="4" id="KW-0963">Cytoplasm</keyword>
<dbReference type="InterPro" id="IPR036961">
    <property type="entry name" value="Kinesin_motor_dom_sf"/>
</dbReference>
<keyword evidence="9" id="KW-1185">Reference proteome</keyword>
<dbReference type="InterPro" id="IPR001752">
    <property type="entry name" value="Kinesin_motor_dom"/>
</dbReference>
<evidence type="ECO:0000313" key="9">
    <source>
        <dbReference type="Proteomes" id="UP000000305"/>
    </source>
</evidence>
<evidence type="ECO:0000259" key="7">
    <source>
        <dbReference type="PROSITE" id="PS50067"/>
    </source>
</evidence>
<evidence type="ECO:0000256" key="4">
    <source>
        <dbReference type="ARBA" id="ARBA00023212"/>
    </source>
</evidence>
<dbReference type="HOGENOM" id="CLU_601666_0_0_1"/>
<evidence type="ECO:0000256" key="2">
    <source>
        <dbReference type="ARBA" id="ARBA00022741"/>
    </source>
</evidence>
<comment type="similarity">
    <text evidence="5">Belongs to the TRAFAC class myosin-kinesin ATPase superfamily. Kinesin family.</text>
</comment>
<feature type="domain" description="Kinesin motor" evidence="7">
    <location>
        <begin position="224"/>
        <end position="455"/>
    </location>
</feature>
<dbReference type="InterPro" id="IPR027640">
    <property type="entry name" value="Kinesin-like_fam"/>
</dbReference>
<dbReference type="PROSITE" id="PS50067">
    <property type="entry name" value="KINESIN_MOTOR_2"/>
    <property type="match status" value="1"/>
</dbReference>
<dbReference type="SUPFAM" id="SSF52540">
    <property type="entry name" value="P-loop containing nucleoside triphosphate hydrolases"/>
    <property type="match status" value="1"/>
</dbReference>
<evidence type="ECO:0000256" key="6">
    <source>
        <dbReference type="SAM" id="Coils"/>
    </source>
</evidence>
<dbReference type="PANTHER" id="PTHR47972">
    <property type="entry name" value="KINESIN-LIKE PROTEIN KLP-3"/>
    <property type="match status" value="1"/>
</dbReference>
<evidence type="ECO:0000256" key="3">
    <source>
        <dbReference type="ARBA" id="ARBA00022840"/>
    </source>
</evidence>
<dbReference type="Pfam" id="PF16796">
    <property type="entry name" value="Microtub_bd"/>
    <property type="match status" value="1"/>
</dbReference>
<dbReference type="PANTHER" id="PTHR47972:SF66">
    <property type="entry name" value="KINESIN MOTOR DOMAIN-CONTAINING PROTEIN"/>
    <property type="match status" value="1"/>
</dbReference>
<sequence>MAEALEEELVGAILEGNMVRCDLKTKTGQKCNIKHKMGPDGKYAMKIHRRNSHKRYQCTSTNEWCYKTYSSHPKASAHFLLKHSGESESTEDPPMRIALGDVRDQKAARKNVLVPNNAPNSEISNLDMESTTKMKLLEDKIRELEWDLVASKEQSVELKRINDGHRAKIESLQRHLTNEQAEKASSRNDLSVALAENQDLRARLRREENHRRDQHEIIQELRGKIRTFCRIRAIPLEKITHLSIHNNTVKLTQMKPSASGERHSKHEFNFDQVFGPNATQQQVFDEIKPLIQSALDGYNEKLSLWKAELLDESEGIIPRTMRYILATCESLRALGWSYKIEASSLEIYNNRIRDLLGFPRGEHKIQTINNETVVTNLKVEEVTNEEQIQKLLAKAQQQRAVRTAMSIRNAAIVLQTARLFPSNLSRNPICVRMCEPYRIVVPSESASPAQHDCPR</sequence>
<comment type="subcellular location">
    <subcellularLocation>
        <location evidence="1">Cytoplasm</location>
        <location evidence="1">Cytoskeleton</location>
    </subcellularLocation>
</comment>
<comment type="caution">
    <text evidence="5">Lacks conserved residue(s) required for the propagation of feature annotation.</text>
</comment>
<dbReference type="STRING" id="6669.E9FW94"/>
<accession>E9FW94</accession>
<protein>
    <recommendedName>
        <fullName evidence="7">Kinesin motor domain-containing protein</fullName>
    </recommendedName>
</protein>
<dbReference type="KEGG" id="dpx:DAPPUDRAFT_95626"/>
<dbReference type="InParanoid" id="E9FW94"/>
<name>E9FW94_DAPPU</name>
<dbReference type="GO" id="GO:0007018">
    <property type="term" value="P:microtubule-based movement"/>
    <property type="evidence" value="ECO:0007669"/>
    <property type="project" value="InterPro"/>
</dbReference>
<evidence type="ECO:0000313" key="8">
    <source>
        <dbReference type="EMBL" id="EFX88965.1"/>
    </source>
</evidence>
<dbReference type="eggNOG" id="KOG0239">
    <property type="taxonomic scope" value="Eukaryota"/>
</dbReference>
<feature type="coiled-coil region" evidence="6">
    <location>
        <begin position="134"/>
        <end position="210"/>
    </location>
</feature>
<dbReference type="FunFam" id="3.40.850.10:FF:000277">
    <property type="entry name" value="Uncharacterized protein"/>
    <property type="match status" value="1"/>
</dbReference>
<keyword evidence="3" id="KW-0067">ATP-binding</keyword>